<evidence type="ECO:0000313" key="3">
    <source>
        <dbReference type="EMBL" id="CAD7235679.1"/>
    </source>
</evidence>
<dbReference type="InterPro" id="IPR013098">
    <property type="entry name" value="Ig_I-set"/>
</dbReference>
<dbReference type="CDD" id="cd00063">
    <property type="entry name" value="FN3"/>
    <property type="match status" value="2"/>
</dbReference>
<keyword evidence="2" id="KW-0393">Immunoglobulin domain</keyword>
<dbReference type="InterPro" id="IPR003599">
    <property type="entry name" value="Ig_sub"/>
</dbReference>
<name>A0A7R8ZSV0_9CRUS</name>
<accession>A0A7R8ZSV0</accession>
<dbReference type="PROSITE" id="PS50853">
    <property type="entry name" value="FN3"/>
    <property type="match status" value="2"/>
</dbReference>
<feature type="non-terminal residue" evidence="3">
    <location>
        <position position="263"/>
    </location>
</feature>
<dbReference type="SUPFAM" id="SSF48726">
    <property type="entry name" value="Immunoglobulin"/>
    <property type="match status" value="1"/>
</dbReference>
<dbReference type="InterPro" id="IPR036116">
    <property type="entry name" value="FN3_sf"/>
</dbReference>
<dbReference type="Gene3D" id="2.60.40.10">
    <property type="entry name" value="Immunoglobulins"/>
    <property type="match status" value="3"/>
</dbReference>
<dbReference type="Pfam" id="PF07679">
    <property type="entry name" value="I-set"/>
    <property type="match status" value="1"/>
</dbReference>
<evidence type="ECO:0000256" key="2">
    <source>
        <dbReference type="ARBA" id="ARBA00023319"/>
    </source>
</evidence>
<dbReference type="AlphaFoldDB" id="A0A7R8ZSV0"/>
<dbReference type="GO" id="GO:0009653">
    <property type="term" value="P:anatomical structure morphogenesis"/>
    <property type="evidence" value="ECO:0007669"/>
    <property type="project" value="UniProtKB-ARBA"/>
</dbReference>
<dbReference type="OrthoDB" id="6376352at2759"/>
<dbReference type="FunFam" id="2.60.40.10:FF:000056">
    <property type="entry name" value="twitchin isoform X4"/>
    <property type="match status" value="1"/>
</dbReference>
<proteinExistence type="predicted"/>
<reference evidence="3" key="1">
    <citation type="submission" date="2020-11" db="EMBL/GenBank/DDBJ databases">
        <authorList>
            <person name="Tran Van P."/>
        </authorList>
    </citation>
    <scope>NUCLEOTIDE SEQUENCE</scope>
</reference>
<dbReference type="SMART" id="SM00060">
    <property type="entry name" value="FN3"/>
    <property type="match status" value="1"/>
</dbReference>
<dbReference type="InterPro" id="IPR036179">
    <property type="entry name" value="Ig-like_dom_sf"/>
</dbReference>
<dbReference type="GO" id="GO:0030017">
    <property type="term" value="C:sarcomere"/>
    <property type="evidence" value="ECO:0007669"/>
    <property type="project" value="UniProtKB-ARBA"/>
</dbReference>
<dbReference type="PANTHER" id="PTHR14340">
    <property type="entry name" value="MICROFIBRIL-ASSOCIATED GLYCOPROTEIN 3"/>
    <property type="match status" value="1"/>
</dbReference>
<dbReference type="PROSITE" id="PS50835">
    <property type="entry name" value="IG_LIKE"/>
    <property type="match status" value="1"/>
</dbReference>
<organism evidence="3">
    <name type="scientific">Cyprideis torosa</name>
    <dbReference type="NCBI Taxonomy" id="163714"/>
    <lineage>
        <taxon>Eukaryota</taxon>
        <taxon>Metazoa</taxon>
        <taxon>Ecdysozoa</taxon>
        <taxon>Arthropoda</taxon>
        <taxon>Crustacea</taxon>
        <taxon>Oligostraca</taxon>
        <taxon>Ostracoda</taxon>
        <taxon>Podocopa</taxon>
        <taxon>Podocopida</taxon>
        <taxon>Cytherocopina</taxon>
        <taxon>Cytheroidea</taxon>
        <taxon>Cytherideidae</taxon>
        <taxon>Cyprideis</taxon>
    </lineage>
</organism>
<keyword evidence="1" id="KW-0677">Repeat</keyword>
<dbReference type="FunFam" id="2.60.40.10:FF:000051">
    <property type="entry name" value="Uncharacterized protein, isoform J"/>
    <property type="match status" value="1"/>
</dbReference>
<protein>
    <submittedName>
        <fullName evidence="3">Uncharacterized protein</fullName>
    </submittedName>
</protein>
<sequence length="263" mass="28723">CSPWEKACEVPGDQTKATVPNLEEGGEYEFRVIAVNKAGPGDPSEPSDVAIARPSRLAPVIGKKGLEDLTVKAGTPIRWELPIEGAPKPKASWTVDGKPVDERAEIFVSMRNTTFEIPSAKRSDTGQYTITLQNDLGKASASARCTVLDKPGRPEGPLQVSDVTNESVRLTWRVPKDDGGSPITHYVIEKMDMSRASWVEAGHTSLLTIELKNLVHMKEYSFRVKAVNAIGESEGLETENSVIAKNPFGEEATDWSVRSHLRT</sequence>
<dbReference type="GO" id="GO:0030154">
    <property type="term" value="P:cell differentiation"/>
    <property type="evidence" value="ECO:0007669"/>
    <property type="project" value="UniProtKB-ARBA"/>
</dbReference>
<feature type="non-terminal residue" evidence="3">
    <location>
        <position position="1"/>
    </location>
</feature>
<dbReference type="SUPFAM" id="SSF49265">
    <property type="entry name" value="Fibronectin type III"/>
    <property type="match status" value="2"/>
</dbReference>
<dbReference type="SMART" id="SM00409">
    <property type="entry name" value="IG"/>
    <property type="match status" value="1"/>
</dbReference>
<dbReference type="InterPro" id="IPR007110">
    <property type="entry name" value="Ig-like_dom"/>
</dbReference>
<dbReference type="PRINTS" id="PR00014">
    <property type="entry name" value="FNTYPEIII"/>
</dbReference>
<dbReference type="PANTHER" id="PTHR14340:SF9">
    <property type="entry name" value="FIBRONECTIN TYPE-III DOMAIN-CONTAINING PROTEIN"/>
    <property type="match status" value="1"/>
</dbReference>
<dbReference type="InterPro" id="IPR013783">
    <property type="entry name" value="Ig-like_fold"/>
</dbReference>
<dbReference type="EMBL" id="OB674146">
    <property type="protein sequence ID" value="CAD7235679.1"/>
    <property type="molecule type" value="Genomic_DNA"/>
</dbReference>
<gene>
    <name evidence="3" type="ORF">CTOB1V02_LOCUS13494</name>
</gene>
<dbReference type="InterPro" id="IPR003961">
    <property type="entry name" value="FN3_dom"/>
</dbReference>
<dbReference type="Pfam" id="PF00041">
    <property type="entry name" value="fn3"/>
    <property type="match status" value="2"/>
</dbReference>
<evidence type="ECO:0000256" key="1">
    <source>
        <dbReference type="ARBA" id="ARBA00022737"/>
    </source>
</evidence>